<keyword evidence="2 5" id="KW-0812">Transmembrane</keyword>
<accession>A0A6G7VQH3</accession>
<evidence type="ECO:0000313" key="8">
    <source>
        <dbReference type="Proteomes" id="UP000500791"/>
    </source>
</evidence>
<dbReference type="KEGG" id="mon:G8E03_12385"/>
<keyword evidence="8" id="KW-1185">Reference proteome</keyword>
<dbReference type="AlphaFoldDB" id="A0A6G7VQH3"/>
<evidence type="ECO:0000256" key="4">
    <source>
        <dbReference type="ARBA" id="ARBA00023136"/>
    </source>
</evidence>
<feature type="transmembrane region" description="Helical" evidence="5">
    <location>
        <begin position="6"/>
        <end position="23"/>
    </location>
</feature>
<dbReference type="Proteomes" id="UP000500791">
    <property type="component" value="Chromosome"/>
</dbReference>
<dbReference type="Gene3D" id="1.20.1530.20">
    <property type="match status" value="1"/>
</dbReference>
<feature type="transmembrane region" description="Helical" evidence="5">
    <location>
        <begin position="220"/>
        <end position="253"/>
    </location>
</feature>
<keyword evidence="3 5" id="KW-1133">Transmembrane helix</keyword>
<evidence type="ECO:0000259" key="6">
    <source>
        <dbReference type="Pfam" id="PF00999"/>
    </source>
</evidence>
<evidence type="ECO:0000256" key="5">
    <source>
        <dbReference type="SAM" id="Phobius"/>
    </source>
</evidence>
<feature type="transmembrane region" description="Helical" evidence="5">
    <location>
        <begin position="290"/>
        <end position="313"/>
    </location>
</feature>
<name>A0A6G7VQH3_9RHOB</name>
<feature type="transmembrane region" description="Helical" evidence="5">
    <location>
        <begin position="189"/>
        <end position="208"/>
    </location>
</feature>
<feature type="domain" description="Cation/H+ exchanger transmembrane" evidence="6">
    <location>
        <begin position="17"/>
        <end position="373"/>
    </location>
</feature>
<dbReference type="InterPro" id="IPR006153">
    <property type="entry name" value="Cation/H_exchanger_TM"/>
</dbReference>
<keyword evidence="4 5" id="KW-0472">Membrane</keyword>
<organism evidence="7 8">
    <name type="scientific">Pontivivens nitratireducens</name>
    <dbReference type="NCBI Taxonomy" id="2758038"/>
    <lineage>
        <taxon>Bacteria</taxon>
        <taxon>Pseudomonadati</taxon>
        <taxon>Pseudomonadota</taxon>
        <taxon>Alphaproteobacteria</taxon>
        <taxon>Rhodobacterales</taxon>
        <taxon>Paracoccaceae</taxon>
        <taxon>Pontivivens</taxon>
    </lineage>
</organism>
<feature type="transmembrane region" description="Helical" evidence="5">
    <location>
        <begin position="87"/>
        <end position="111"/>
    </location>
</feature>
<dbReference type="InterPro" id="IPR038770">
    <property type="entry name" value="Na+/solute_symporter_sf"/>
</dbReference>
<sequence length="395" mass="41503">MEIETVLLTLGGMFVVGLAADQIGRRTWVPRVTLLLLCGLVAGQMEWIPHAFSDAYEYLSVTALTFVAFLLGGSLKVADLRQTGRRILSVSIAIVLITIIAVSFGLIALGVEPGLAVVLGGIASATAPAATTDVIRQSNIDNGFTRTLKGVVAVDDAWGLLAFSLCLSYAHSIAATTPGLHDLSVMREIGGAVLLGLAIGAPGAALTGRISAGEPIEVEALALVFLTAGLALWLEVSFLLAGMTAGAVIVNFASHHDRAFHEIEHIQWPFMVLFFLLAGASLEFEALRQVGFLGLAYIVLRVLARIGGGWIGAVIGNAPPRERRLYGVALLPQAGVAVGMALIAAQAFPELADRIIALTIGTTIAFELAGPVLTLWAIRRTANPGDDTDIKVRKT</sequence>
<reference evidence="7 8" key="1">
    <citation type="submission" date="2020-03" db="EMBL/GenBank/DDBJ databases">
        <title>Complete genome sequence of Monaibacterium sp. ALG8 with diverse plasmids.</title>
        <authorList>
            <person name="Sun C."/>
        </authorList>
    </citation>
    <scope>NUCLEOTIDE SEQUENCE [LARGE SCALE GENOMIC DNA]</scope>
    <source>
        <strain evidence="7 8">ALG8</strain>
    </source>
</reference>
<dbReference type="PANTHER" id="PTHR43021">
    <property type="entry name" value="NA(+)/H(+) ANTIPORTER-RELATED"/>
    <property type="match status" value="1"/>
</dbReference>
<feature type="transmembrane region" description="Helical" evidence="5">
    <location>
        <begin position="355"/>
        <end position="378"/>
    </location>
</feature>
<dbReference type="GO" id="GO:0016020">
    <property type="term" value="C:membrane"/>
    <property type="evidence" value="ECO:0007669"/>
    <property type="project" value="UniProtKB-SubCell"/>
</dbReference>
<dbReference type="GO" id="GO:1902600">
    <property type="term" value="P:proton transmembrane transport"/>
    <property type="evidence" value="ECO:0007669"/>
    <property type="project" value="InterPro"/>
</dbReference>
<proteinExistence type="predicted"/>
<feature type="transmembrane region" description="Helical" evidence="5">
    <location>
        <begin position="325"/>
        <end position="349"/>
    </location>
</feature>
<dbReference type="EMBL" id="CP049811">
    <property type="protein sequence ID" value="QIK42125.1"/>
    <property type="molecule type" value="Genomic_DNA"/>
</dbReference>
<feature type="transmembrane region" description="Helical" evidence="5">
    <location>
        <begin position="58"/>
        <end position="75"/>
    </location>
</feature>
<comment type="subcellular location">
    <subcellularLocation>
        <location evidence="1">Membrane</location>
        <topology evidence="1">Multi-pass membrane protein</topology>
    </subcellularLocation>
</comment>
<protein>
    <submittedName>
        <fullName evidence="7">Cation:proton antiporter</fullName>
    </submittedName>
</protein>
<evidence type="ECO:0000256" key="2">
    <source>
        <dbReference type="ARBA" id="ARBA00022692"/>
    </source>
</evidence>
<evidence type="ECO:0000256" key="1">
    <source>
        <dbReference type="ARBA" id="ARBA00004141"/>
    </source>
</evidence>
<dbReference type="PANTHER" id="PTHR43021:SF2">
    <property type="entry name" value="CATION_H+ EXCHANGER DOMAIN-CONTAINING PROTEIN"/>
    <property type="match status" value="1"/>
</dbReference>
<dbReference type="GO" id="GO:0015297">
    <property type="term" value="F:antiporter activity"/>
    <property type="evidence" value="ECO:0007669"/>
    <property type="project" value="InterPro"/>
</dbReference>
<gene>
    <name evidence="7" type="ORF">G8E03_12385</name>
</gene>
<evidence type="ECO:0000256" key="3">
    <source>
        <dbReference type="ARBA" id="ARBA00022989"/>
    </source>
</evidence>
<dbReference type="Pfam" id="PF00999">
    <property type="entry name" value="Na_H_Exchanger"/>
    <property type="match status" value="1"/>
</dbReference>
<feature type="transmembrane region" description="Helical" evidence="5">
    <location>
        <begin position="265"/>
        <end position="284"/>
    </location>
</feature>
<feature type="transmembrane region" description="Helical" evidence="5">
    <location>
        <begin position="32"/>
        <end position="52"/>
    </location>
</feature>
<feature type="transmembrane region" description="Helical" evidence="5">
    <location>
        <begin position="157"/>
        <end position="177"/>
    </location>
</feature>
<evidence type="ECO:0000313" key="7">
    <source>
        <dbReference type="EMBL" id="QIK42125.1"/>
    </source>
</evidence>